<name>A0A2A2L131_9BILA</name>
<feature type="coiled-coil region" evidence="3">
    <location>
        <begin position="102"/>
        <end position="129"/>
    </location>
</feature>
<evidence type="ECO:0000313" key="5">
    <source>
        <dbReference type="EMBL" id="PAV79951.1"/>
    </source>
</evidence>
<evidence type="ECO:0000313" key="6">
    <source>
        <dbReference type="Proteomes" id="UP000218231"/>
    </source>
</evidence>
<evidence type="ECO:0000256" key="3">
    <source>
        <dbReference type="SAM" id="Coils"/>
    </source>
</evidence>
<dbReference type="PANTHER" id="PTHR21682:SF2">
    <property type="entry name" value="COILED-COIL DOMAIN-CONTAINING PROTEIN 149"/>
    <property type="match status" value="1"/>
</dbReference>
<keyword evidence="6" id="KW-1185">Reference proteome</keyword>
<comment type="caution">
    <text evidence="5">The sequence shown here is derived from an EMBL/GenBank/DDBJ whole genome shotgun (WGS) entry which is preliminary data.</text>
</comment>
<protein>
    <submittedName>
        <fullName evidence="5">Uncharacterized protein</fullName>
    </submittedName>
</protein>
<dbReference type="InterPro" id="IPR019179">
    <property type="entry name" value="CC149"/>
</dbReference>
<feature type="compositionally biased region" description="Polar residues" evidence="4">
    <location>
        <begin position="133"/>
        <end position="149"/>
    </location>
</feature>
<sequence length="372" mass="42789">MMNTPELKSLKKQVDQLQQKLNAKTETILRLGKDLEEAEKAKQSLTARCETLERNLARVEKEGDKHKANEELLQSGYNLETKRLRDEVDILKRDTFHLRLENNDLIAEKQDLQKDCKIFRQTIAKHEVERISETPSASDNTPFTPTTATKLDRVGQDQLIKYEKLLAEYKQMQNDLHTVLGVKEELIIERDELVKKVDRLTTEMSFLLNGDPRRAAEDLDSLLAENRFLKAQLNTAQEESENIKNTLAKYKMIAESLPSKVPSPSRSQVSSLDEKNSVAVINMKQIRELLASQSIQLDDSDFRAITAILLDLCNDKQIALTHLRRANKSVNKYMSIIRIECSEIDWLKLNKNCNLANNDYHVAHHLEFPIVQ</sequence>
<evidence type="ECO:0000256" key="4">
    <source>
        <dbReference type="SAM" id="MobiDB-lite"/>
    </source>
</evidence>
<dbReference type="EMBL" id="LIAE01007331">
    <property type="protein sequence ID" value="PAV79951.1"/>
    <property type="molecule type" value="Genomic_DNA"/>
</dbReference>
<proteinExistence type="inferred from homology"/>
<gene>
    <name evidence="5" type="ORF">WR25_13004</name>
</gene>
<dbReference type="Pfam" id="PF09789">
    <property type="entry name" value="CC149"/>
    <property type="match status" value="1"/>
</dbReference>
<evidence type="ECO:0000256" key="1">
    <source>
        <dbReference type="ARBA" id="ARBA00005872"/>
    </source>
</evidence>
<dbReference type="AlphaFoldDB" id="A0A2A2L131"/>
<accession>A0A2A2L131</accession>
<comment type="similarity">
    <text evidence="1">Belongs to the CCDC149 family.</text>
</comment>
<keyword evidence="2 3" id="KW-0175">Coiled coil</keyword>
<evidence type="ECO:0000256" key="2">
    <source>
        <dbReference type="ARBA" id="ARBA00023054"/>
    </source>
</evidence>
<reference evidence="5 6" key="1">
    <citation type="journal article" date="2017" name="Curr. Biol.">
        <title>Genome architecture and evolution of a unichromosomal asexual nematode.</title>
        <authorList>
            <person name="Fradin H."/>
            <person name="Zegar C."/>
            <person name="Gutwein M."/>
            <person name="Lucas J."/>
            <person name="Kovtun M."/>
            <person name="Corcoran D."/>
            <person name="Baugh L.R."/>
            <person name="Kiontke K."/>
            <person name="Gunsalus K."/>
            <person name="Fitch D.H."/>
            <person name="Piano F."/>
        </authorList>
    </citation>
    <scope>NUCLEOTIDE SEQUENCE [LARGE SCALE GENOMIC DNA]</scope>
    <source>
        <strain evidence="5">PF1309</strain>
    </source>
</reference>
<dbReference type="Proteomes" id="UP000218231">
    <property type="component" value="Unassembled WGS sequence"/>
</dbReference>
<dbReference type="OrthoDB" id="5917629at2759"/>
<dbReference type="PANTHER" id="PTHR21682">
    <property type="entry name" value="COILED-COIL DOMAIN-CONTAINING PROTEIN 149"/>
    <property type="match status" value="1"/>
</dbReference>
<dbReference type="STRING" id="2018661.A0A2A2L131"/>
<feature type="region of interest" description="Disordered" evidence="4">
    <location>
        <begin position="131"/>
        <end position="150"/>
    </location>
</feature>
<organism evidence="5 6">
    <name type="scientific">Diploscapter pachys</name>
    <dbReference type="NCBI Taxonomy" id="2018661"/>
    <lineage>
        <taxon>Eukaryota</taxon>
        <taxon>Metazoa</taxon>
        <taxon>Ecdysozoa</taxon>
        <taxon>Nematoda</taxon>
        <taxon>Chromadorea</taxon>
        <taxon>Rhabditida</taxon>
        <taxon>Rhabditina</taxon>
        <taxon>Rhabditomorpha</taxon>
        <taxon>Rhabditoidea</taxon>
        <taxon>Rhabditidae</taxon>
        <taxon>Diploscapter</taxon>
    </lineage>
</organism>
<feature type="coiled-coil region" evidence="3">
    <location>
        <begin position="183"/>
        <end position="253"/>
    </location>
</feature>
<feature type="coiled-coil region" evidence="3">
    <location>
        <begin position="7"/>
        <end position="69"/>
    </location>
</feature>